<accession>A0AAV4NSN3</accession>
<dbReference type="EMBL" id="BPLR01003603">
    <property type="protein sequence ID" value="GIX86609.1"/>
    <property type="molecule type" value="Genomic_DNA"/>
</dbReference>
<evidence type="ECO:0000313" key="2">
    <source>
        <dbReference type="Proteomes" id="UP001054945"/>
    </source>
</evidence>
<evidence type="ECO:0000313" key="1">
    <source>
        <dbReference type="EMBL" id="GIX86609.1"/>
    </source>
</evidence>
<reference evidence="1 2" key="1">
    <citation type="submission" date="2021-06" db="EMBL/GenBank/DDBJ databases">
        <title>Caerostris extrusa draft genome.</title>
        <authorList>
            <person name="Kono N."/>
            <person name="Arakawa K."/>
        </authorList>
    </citation>
    <scope>NUCLEOTIDE SEQUENCE [LARGE SCALE GENOMIC DNA]</scope>
</reference>
<protein>
    <recommendedName>
        <fullName evidence="3">Secreted protein</fullName>
    </recommendedName>
</protein>
<proteinExistence type="predicted"/>
<name>A0AAV4NSN3_CAEEX</name>
<gene>
    <name evidence="1" type="ORF">CEXT_587821</name>
</gene>
<comment type="caution">
    <text evidence="1">The sequence shown here is derived from an EMBL/GenBank/DDBJ whole genome shotgun (WGS) entry which is preliminary data.</text>
</comment>
<sequence length="93" mass="10514">MSMRSTLHICFRPSVSCFPFPLDGVGRRRSKGKEGPLFVERNRGQCDFGHRPVPKAVRPPFAHLALCRLTIKCARGRLIHQLCTVPHQVHGQD</sequence>
<evidence type="ECO:0008006" key="3">
    <source>
        <dbReference type="Google" id="ProtNLM"/>
    </source>
</evidence>
<dbReference type="Proteomes" id="UP001054945">
    <property type="component" value="Unassembled WGS sequence"/>
</dbReference>
<dbReference type="AlphaFoldDB" id="A0AAV4NSN3"/>
<keyword evidence="2" id="KW-1185">Reference proteome</keyword>
<organism evidence="1 2">
    <name type="scientific">Caerostris extrusa</name>
    <name type="common">Bark spider</name>
    <name type="synonym">Caerostris bankana</name>
    <dbReference type="NCBI Taxonomy" id="172846"/>
    <lineage>
        <taxon>Eukaryota</taxon>
        <taxon>Metazoa</taxon>
        <taxon>Ecdysozoa</taxon>
        <taxon>Arthropoda</taxon>
        <taxon>Chelicerata</taxon>
        <taxon>Arachnida</taxon>
        <taxon>Araneae</taxon>
        <taxon>Araneomorphae</taxon>
        <taxon>Entelegynae</taxon>
        <taxon>Araneoidea</taxon>
        <taxon>Araneidae</taxon>
        <taxon>Caerostris</taxon>
    </lineage>
</organism>